<evidence type="ECO:0000256" key="1">
    <source>
        <dbReference type="SAM" id="MobiDB-lite"/>
    </source>
</evidence>
<accession>A0A6A5XGM6</accession>
<evidence type="ECO:0000313" key="3">
    <source>
        <dbReference type="Proteomes" id="UP000799778"/>
    </source>
</evidence>
<dbReference type="RefSeq" id="XP_033380677.1">
    <property type="nucleotide sequence ID" value="XM_033528917.1"/>
</dbReference>
<name>A0A6A5XGM6_9PLEO</name>
<reference evidence="2" key="1">
    <citation type="journal article" date="2020" name="Stud. Mycol.">
        <title>101 Dothideomycetes genomes: a test case for predicting lifestyles and emergence of pathogens.</title>
        <authorList>
            <person name="Haridas S."/>
            <person name="Albert R."/>
            <person name="Binder M."/>
            <person name="Bloem J."/>
            <person name="Labutti K."/>
            <person name="Salamov A."/>
            <person name="Andreopoulos B."/>
            <person name="Baker S."/>
            <person name="Barry K."/>
            <person name="Bills G."/>
            <person name="Bluhm B."/>
            <person name="Cannon C."/>
            <person name="Castanera R."/>
            <person name="Culley D."/>
            <person name="Daum C."/>
            <person name="Ezra D."/>
            <person name="Gonzalez J."/>
            <person name="Henrissat B."/>
            <person name="Kuo A."/>
            <person name="Liang C."/>
            <person name="Lipzen A."/>
            <person name="Lutzoni F."/>
            <person name="Magnuson J."/>
            <person name="Mondo S."/>
            <person name="Nolan M."/>
            <person name="Ohm R."/>
            <person name="Pangilinan J."/>
            <person name="Park H.-J."/>
            <person name="Ramirez L."/>
            <person name="Alfaro M."/>
            <person name="Sun H."/>
            <person name="Tritt A."/>
            <person name="Yoshinaga Y."/>
            <person name="Zwiers L.-H."/>
            <person name="Turgeon B."/>
            <person name="Goodwin S."/>
            <person name="Spatafora J."/>
            <person name="Crous P."/>
            <person name="Grigoriev I."/>
        </authorList>
    </citation>
    <scope>NUCLEOTIDE SEQUENCE</scope>
    <source>
        <strain evidence="2">CBS 175.79</strain>
    </source>
</reference>
<proteinExistence type="predicted"/>
<protein>
    <submittedName>
        <fullName evidence="2">Uncharacterized protein</fullName>
    </submittedName>
</protein>
<dbReference type="Proteomes" id="UP000799778">
    <property type="component" value="Unassembled WGS sequence"/>
</dbReference>
<dbReference type="EMBL" id="ML978073">
    <property type="protein sequence ID" value="KAF2012338.1"/>
    <property type="molecule type" value="Genomic_DNA"/>
</dbReference>
<evidence type="ECO:0000313" key="2">
    <source>
        <dbReference type="EMBL" id="KAF2012338.1"/>
    </source>
</evidence>
<dbReference type="AlphaFoldDB" id="A0A6A5XGM6"/>
<dbReference type="GeneID" id="54286314"/>
<organism evidence="2 3">
    <name type="scientific">Aaosphaeria arxii CBS 175.79</name>
    <dbReference type="NCBI Taxonomy" id="1450172"/>
    <lineage>
        <taxon>Eukaryota</taxon>
        <taxon>Fungi</taxon>
        <taxon>Dikarya</taxon>
        <taxon>Ascomycota</taxon>
        <taxon>Pezizomycotina</taxon>
        <taxon>Dothideomycetes</taxon>
        <taxon>Pleosporomycetidae</taxon>
        <taxon>Pleosporales</taxon>
        <taxon>Pleosporales incertae sedis</taxon>
        <taxon>Aaosphaeria</taxon>
    </lineage>
</organism>
<feature type="region of interest" description="Disordered" evidence="1">
    <location>
        <begin position="1"/>
        <end position="82"/>
    </location>
</feature>
<keyword evidence="3" id="KW-1185">Reference proteome</keyword>
<gene>
    <name evidence="2" type="ORF">BU24DRAFT_426208</name>
</gene>
<sequence length="82" mass="8724">MKLDQLLKSHPLTNNAATTSPISSSLNLPFHHSSYQCSSPAPNTINPPTQPPTPNTKTSNTPPAKPSGTEPPPPLPHLRPKT</sequence>
<feature type="compositionally biased region" description="Pro residues" evidence="1">
    <location>
        <begin position="63"/>
        <end position="82"/>
    </location>
</feature>
<feature type="compositionally biased region" description="Polar residues" evidence="1">
    <location>
        <begin position="11"/>
        <end position="39"/>
    </location>
</feature>